<organism evidence="1 2">
    <name type="scientific">Gemmata obscuriglobus</name>
    <dbReference type="NCBI Taxonomy" id="114"/>
    <lineage>
        <taxon>Bacteria</taxon>
        <taxon>Pseudomonadati</taxon>
        <taxon>Planctomycetota</taxon>
        <taxon>Planctomycetia</taxon>
        <taxon>Gemmatales</taxon>
        <taxon>Gemmataceae</taxon>
        <taxon>Gemmata</taxon>
    </lineage>
</organism>
<dbReference type="RefSeq" id="WP_010044067.1">
    <property type="nucleotide sequence ID" value="NZ_CP025958.1"/>
</dbReference>
<keyword evidence="2" id="KW-1185">Reference proteome</keyword>
<reference evidence="1 2" key="1">
    <citation type="submission" date="2018-01" db="EMBL/GenBank/DDBJ databases">
        <title>G. obscuriglobus.</title>
        <authorList>
            <person name="Franke J."/>
            <person name="Blomberg W."/>
            <person name="Selmecki A."/>
        </authorList>
    </citation>
    <scope>NUCLEOTIDE SEQUENCE [LARGE SCALE GENOMIC DNA]</scope>
    <source>
        <strain evidence="1 2">DSM 5831</strain>
    </source>
</reference>
<evidence type="ECO:0000313" key="1">
    <source>
        <dbReference type="EMBL" id="AWM37494.1"/>
    </source>
</evidence>
<dbReference type="Proteomes" id="UP000245802">
    <property type="component" value="Chromosome"/>
</dbReference>
<dbReference type="AlphaFoldDB" id="A0A2Z3H745"/>
<evidence type="ECO:0000313" key="2">
    <source>
        <dbReference type="Proteomes" id="UP000245802"/>
    </source>
</evidence>
<gene>
    <name evidence="1" type="ORF">C1280_11020</name>
</gene>
<dbReference type="KEGG" id="gog:C1280_11020"/>
<proteinExistence type="predicted"/>
<protein>
    <submittedName>
        <fullName evidence="1">Uncharacterized protein</fullName>
    </submittedName>
</protein>
<dbReference type="EMBL" id="CP025958">
    <property type="protein sequence ID" value="AWM37494.1"/>
    <property type="molecule type" value="Genomic_DNA"/>
</dbReference>
<name>A0A2Z3H745_9BACT</name>
<sequence length="143" mass="15615">MSEWRASLAAAAGRAGEVESVERARSDDILKAEATLWLTGTVAPALEQVAVELRALGRRVEITAGPGAIGFVVRASRERSELDLKFRFRSGPTGVHVLARELVRDGHNVFVHEWPLQAPVSEVTSEHVIEFVVTRYRASVAGE</sequence>
<accession>A0A2Z3H745</accession>